<evidence type="ECO:0000256" key="8">
    <source>
        <dbReference type="SAM" id="Phobius"/>
    </source>
</evidence>
<dbReference type="EMBL" id="JAIRAU010000043">
    <property type="protein sequence ID" value="MBZ5713423.1"/>
    <property type="molecule type" value="Genomic_DNA"/>
</dbReference>
<organism evidence="9 10">
    <name type="scientific">Nannocystis pusilla</name>
    <dbReference type="NCBI Taxonomy" id="889268"/>
    <lineage>
        <taxon>Bacteria</taxon>
        <taxon>Pseudomonadati</taxon>
        <taxon>Myxococcota</taxon>
        <taxon>Polyangia</taxon>
        <taxon>Nannocystales</taxon>
        <taxon>Nannocystaceae</taxon>
        <taxon>Nannocystis</taxon>
    </lineage>
</organism>
<keyword evidence="10" id="KW-1185">Reference proteome</keyword>
<keyword evidence="5 8" id="KW-1133">Transmembrane helix</keyword>
<evidence type="ECO:0000313" key="9">
    <source>
        <dbReference type="EMBL" id="MBZ5713423.1"/>
    </source>
</evidence>
<comment type="similarity">
    <text evidence="2 7">Belongs to the ExbD/TolR family.</text>
</comment>
<keyword evidence="7" id="KW-0653">Protein transport</keyword>
<gene>
    <name evidence="9" type="ORF">K7C98_29670</name>
</gene>
<evidence type="ECO:0000256" key="6">
    <source>
        <dbReference type="ARBA" id="ARBA00023136"/>
    </source>
</evidence>
<keyword evidence="4 7" id="KW-0812">Transmembrane</keyword>
<dbReference type="PANTHER" id="PTHR30558:SF7">
    <property type="entry name" value="TOL-PAL SYSTEM PROTEIN TOLR"/>
    <property type="match status" value="1"/>
</dbReference>
<keyword evidence="7" id="KW-0813">Transport</keyword>
<proteinExistence type="inferred from homology"/>
<dbReference type="Pfam" id="PF02472">
    <property type="entry name" value="ExbD"/>
    <property type="match status" value="1"/>
</dbReference>
<dbReference type="Gene3D" id="3.30.420.270">
    <property type="match status" value="1"/>
</dbReference>
<name>A0ABS7TYS5_9BACT</name>
<evidence type="ECO:0000256" key="5">
    <source>
        <dbReference type="ARBA" id="ARBA00022989"/>
    </source>
</evidence>
<evidence type="ECO:0000256" key="2">
    <source>
        <dbReference type="ARBA" id="ARBA00005811"/>
    </source>
</evidence>
<evidence type="ECO:0000313" key="10">
    <source>
        <dbReference type="Proteomes" id="UP001139031"/>
    </source>
</evidence>
<reference evidence="9" key="1">
    <citation type="submission" date="2021-08" db="EMBL/GenBank/DDBJ databases">
        <authorList>
            <person name="Stevens D.C."/>
        </authorList>
    </citation>
    <scope>NUCLEOTIDE SEQUENCE</scope>
    <source>
        <strain evidence="9">DSM 53165</strain>
    </source>
</reference>
<dbReference type="RefSeq" id="WP_224195164.1">
    <property type="nucleotide sequence ID" value="NZ_JAIRAU010000043.1"/>
</dbReference>
<evidence type="ECO:0000256" key="1">
    <source>
        <dbReference type="ARBA" id="ARBA00004162"/>
    </source>
</evidence>
<evidence type="ECO:0000256" key="3">
    <source>
        <dbReference type="ARBA" id="ARBA00022475"/>
    </source>
</evidence>
<protein>
    <submittedName>
        <fullName evidence="9">Biopolymer transporter ExbD</fullName>
    </submittedName>
</protein>
<dbReference type="Proteomes" id="UP001139031">
    <property type="component" value="Unassembled WGS sequence"/>
</dbReference>
<feature type="transmembrane region" description="Helical" evidence="8">
    <location>
        <begin position="12"/>
        <end position="34"/>
    </location>
</feature>
<accession>A0ABS7TYS5</accession>
<sequence>MAADTNQDDEEGINSINVTPLVDVMLVLLIIFMVTTTKIQESEALAIDKPDAQTGQKLEPKQHHILLTCAKDGTLQVDHQPVDGDAAIKEAITRKLAEGRDLQGIIQCDEEAQVRSMIHLVDLLREAGVKKYAIATEKPKATTGAPS</sequence>
<dbReference type="PANTHER" id="PTHR30558">
    <property type="entry name" value="EXBD MEMBRANE COMPONENT OF PMF-DRIVEN MACROMOLECULE IMPORT SYSTEM"/>
    <property type="match status" value="1"/>
</dbReference>
<keyword evidence="6 8" id="KW-0472">Membrane</keyword>
<comment type="subcellular location">
    <subcellularLocation>
        <location evidence="1">Cell membrane</location>
        <topology evidence="1">Single-pass membrane protein</topology>
    </subcellularLocation>
    <subcellularLocation>
        <location evidence="7">Cell membrane</location>
        <topology evidence="7">Single-pass type II membrane protein</topology>
    </subcellularLocation>
</comment>
<keyword evidence="3" id="KW-1003">Cell membrane</keyword>
<dbReference type="InterPro" id="IPR003400">
    <property type="entry name" value="ExbD"/>
</dbReference>
<evidence type="ECO:0000256" key="7">
    <source>
        <dbReference type="RuleBase" id="RU003879"/>
    </source>
</evidence>
<evidence type="ECO:0000256" key="4">
    <source>
        <dbReference type="ARBA" id="ARBA00022692"/>
    </source>
</evidence>
<comment type="caution">
    <text evidence="9">The sequence shown here is derived from an EMBL/GenBank/DDBJ whole genome shotgun (WGS) entry which is preliminary data.</text>
</comment>